<feature type="region of interest" description="Disordered" evidence="1">
    <location>
        <begin position="493"/>
        <end position="751"/>
    </location>
</feature>
<reference evidence="2 3" key="1">
    <citation type="submission" date="2020-01" db="EMBL/GenBank/DDBJ databases">
        <authorList>
            <person name="Gupta K D."/>
        </authorList>
    </citation>
    <scope>NUCLEOTIDE SEQUENCE [LARGE SCALE GENOMIC DNA]</scope>
</reference>
<dbReference type="Proteomes" id="UP000467700">
    <property type="component" value="Unassembled WGS sequence"/>
</dbReference>
<feature type="compositionally biased region" description="Polar residues" evidence="1">
    <location>
        <begin position="522"/>
        <end position="532"/>
    </location>
</feature>
<feature type="compositionally biased region" description="Low complexity" evidence="1">
    <location>
        <begin position="678"/>
        <end position="694"/>
    </location>
</feature>
<feature type="compositionally biased region" description="Basic and acidic residues" evidence="1">
    <location>
        <begin position="551"/>
        <end position="570"/>
    </location>
</feature>
<evidence type="ECO:0000313" key="3">
    <source>
        <dbReference type="Proteomes" id="UP000467700"/>
    </source>
</evidence>
<feature type="compositionally biased region" description="Low complexity" evidence="1">
    <location>
        <begin position="853"/>
        <end position="866"/>
    </location>
</feature>
<feature type="compositionally biased region" description="Low complexity" evidence="1">
    <location>
        <begin position="71"/>
        <end position="83"/>
    </location>
</feature>
<comment type="caution">
    <text evidence="2">The sequence shown here is derived from an EMBL/GenBank/DDBJ whole genome shotgun (WGS) entry which is preliminary data.</text>
</comment>
<feature type="compositionally biased region" description="Polar residues" evidence="1">
    <location>
        <begin position="660"/>
        <end position="670"/>
    </location>
</feature>
<feature type="region of interest" description="Disordered" evidence="1">
    <location>
        <begin position="954"/>
        <end position="1033"/>
    </location>
</feature>
<feature type="region of interest" description="Disordered" evidence="1">
    <location>
        <begin position="28"/>
        <end position="104"/>
    </location>
</feature>
<dbReference type="OrthoDB" id="3071219at2759"/>
<dbReference type="AlphaFoldDB" id="A0A8S0W7I8"/>
<organism evidence="2 3">
    <name type="scientific">Cyclocybe aegerita</name>
    <name type="common">Black poplar mushroom</name>
    <name type="synonym">Agrocybe aegerita</name>
    <dbReference type="NCBI Taxonomy" id="1973307"/>
    <lineage>
        <taxon>Eukaryota</taxon>
        <taxon>Fungi</taxon>
        <taxon>Dikarya</taxon>
        <taxon>Basidiomycota</taxon>
        <taxon>Agaricomycotina</taxon>
        <taxon>Agaricomycetes</taxon>
        <taxon>Agaricomycetidae</taxon>
        <taxon>Agaricales</taxon>
        <taxon>Agaricineae</taxon>
        <taxon>Bolbitiaceae</taxon>
        <taxon>Cyclocybe</taxon>
    </lineage>
</organism>
<name>A0A8S0W7I8_CYCAE</name>
<feature type="compositionally biased region" description="Basic and acidic residues" evidence="1">
    <location>
        <begin position="533"/>
        <end position="542"/>
    </location>
</feature>
<proteinExistence type="predicted"/>
<accession>A0A8S0W7I8</accession>
<protein>
    <submittedName>
        <fullName evidence="2">Uncharacterized protein</fullName>
    </submittedName>
</protein>
<gene>
    <name evidence="2" type="ORF">AAE3_LOCUS8161</name>
</gene>
<evidence type="ECO:0000313" key="2">
    <source>
        <dbReference type="EMBL" id="CAA7265928.1"/>
    </source>
</evidence>
<dbReference type="EMBL" id="CACVBS010000051">
    <property type="protein sequence ID" value="CAA7265928.1"/>
    <property type="molecule type" value="Genomic_DNA"/>
</dbReference>
<evidence type="ECO:0000256" key="1">
    <source>
        <dbReference type="SAM" id="MobiDB-lite"/>
    </source>
</evidence>
<keyword evidence="3" id="KW-1185">Reference proteome</keyword>
<feature type="region of interest" description="Disordered" evidence="1">
    <location>
        <begin position="805"/>
        <end position="873"/>
    </location>
</feature>
<sequence>MDNLPTTPSAVPAQGATKEQLENLAVVLGPMNQQDLDDMLRDSPPDDSPEVINRRYQPLTLGDIFSANDRPMLPSQSPSPSSPAGNLGGIPDDPNDDDSPDSVAKLLFHTPNTVGRIPRHITDILNKAFEQADNIFSEAAQKTGLTADRVVTLWGRRKHTTPKVKTHYWNVYEKYFAQHMVEERNRLGNPEATCRECYTSFCAQPNWKERLDIFADLALLDKQEIQGDRRRAFHKYIDRVNSLIQDGSRLNFETLFLSIGNCINEDNNIVKVQYSSRVEGFFRSIRMSENQFIALLKSHVFSRVATEYLDRHDLLQEQIPAGDVAMAKDKPAVVAEGSALVEDVSGAAPEEHAQDGKGGTTTANLRRHFVSIFEAVGGGLPGVHFSWSGLLRTAANQGFAFKYWPPVVRFPGEGVEPGQKKTGVKAIGALETKALLKAFESKGTAPYLVKVDRDAVLKSRIPVIEEAPPPLDSIHSHARVQYLNGTVKRIGLSKASVPTPRPPNLKPTPATTQARTVAASGSRPNTRSITKNNETDATRTNEAEANQTKFNETDTTRTDTTRTNEKDKNQGVDPLDPYNDLYATESDDESKIKKSVKKAGKQLLRPTAVITSTTDEKDKNQGVDPLDPYNDLYATESDDESKIKKAVKKAGKQPLRPTAVITSTTSQVANGFSKADGPSASRAASQAAAPSLPSLLPPQPISNTSGSGKEEARSAVPRPRAQPLLPSIDPNFPLVPSTHNQGLATPKAKTPYRGFSPINHAALVEACHPTIKSEGPDLRNYTADEVSAYIASSVGTSSQAILPSKRSVDFVEQPQTATTPPKKRKETTPSAPPSQIRPASIHPLPTAAPPQTLPSSSVGSSEMSFSRPSQSEGGQLHVLPMAYERQPTLHAPYKQEAYPVTLPASYQEGPHQPPAEHYQMPSHPPPPMHHDYGYAPYAPYGYPPHTRGMPMHGYHGAPSGPPQPLHYPNTAYHPQPESYYPPHPATYGHAPPHYPHRPPQPEYARMRPVSHDGPPVAGNIPSRDPSTGPHAGQ</sequence>